<dbReference type="GO" id="GO:0009231">
    <property type="term" value="P:riboflavin biosynthetic process"/>
    <property type="evidence" value="ECO:0007669"/>
    <property type="project" value="InterPro"/>
</dbReference>
<dbReference type="InterPro" id="IPR024072">
    <property type="entry name" value="DHFR-like_dom_sf"/>
</dbReference>
<evidence type="ECO:0000313" key="3">
    <source>
        <dbReference type="Proteomes" id="UP000294071"/>
    </source>
</evidence>
<dbReference type="Gene3D" id="3.40.430.10">
    <property type="entry name" value="Dihydrofolate Reductase, subunit A"/>
    <property type="match status" value="1"/>
</dbReference>
<accession>A0A4Q2RUZ8</accession>
<proteinExistence type="predicted"/>
<feature type="domain" description="Bacterial bifunctional deaminase-reductase C-terminal" evidence="1">
    <location>
        <begin position="3"/>
        <end position="180"/>
    </location>
</feature>
<dbReference type="EMBL" id="SDWT01000002">
    <property type="protein sequence ID" value="RYB91649.1"/>
    <property type="molecule type" value="Genomic_DNA"/>
</dbReference>
<dbReference type="InterPro" id="IPR002734">
    <property type="entry name" value="RibDG_C"/>
</dbReference>
<dbReference type="Pfam" id="PF01872">
    <property type="entry name" value="RibD_C"/>
    <property type="match status" value="1"/>
</dbReference>
<organism evidence="2 3">
    <name type="scientific">Nocardioides oleivorans</name>
    <dbReference type="NCBI Taxonomy" id="273676"/>
    <lineage>
        <taxon>Bacteria</taxon>
        <taxon>Bacillati</taxon>
        <taxon>Actinomycetota</taxon>
        <taxon>Actinomycetes</taxon>
        <taxon>Propionibacteriales</taxon>
        <taxon>Nocardioidaceae</taxon>
        <taxon>Nocardioides</taxon>
    </lineage>
</organism>
<gene>
    <name evidence="2" type="ORF">EUA93_15945</name>
</gene>
<reference evidence="2 3" key="1">
    <citation type="submission" date="2019-01" db="EMBL/GenBank/DDBJ databases">
        <title>Novel species of Nocardioides.</title>
        <authorList>
            <person name="Liu Q."/>
            <person name="Xin Y.-H."/>
        </authorList>
    </citation>
    <scope>NUCLEOTIDE SEQUENCE [LARGE SCALE GENOMIC DNA]</scope>
    <source>
        <strain evidence="2 3">CGMCC 4.6882</strain>
    </source>
</reference>
<keyword evidence="3" id="KW-1185">Reference proteome</keyword>
<dbReference type="GO" id="GO:0008703">
    <property type="term" value="F:5-amino-6-(5-phosphoribosylamino)uracil reductase activity"/>
    <property type="evidence" value="ECO:0007669"/>
    <property type="project" value="InterPro"/>
</dbReference>
<protein>
    <recommendedName>
        <fullName evidence="1">Bacterial bifunctional deaminase-reductase C-terminal domain-containing protein</fullName>
    </recommendedName>
</protein>
<dbReference type="AlphaFoldDB" id="A0A4Q2RUZ8"/>
<comment type="caution">
    <text evidence="2">The sequence shown here is derived from an EMBL/GenBank/DDBJ whole genome shotgun (WGS) entry which is preliminary data.</text>
</comment>
<evidence type="ECO:0000259" key="1">
    <source>
        <dbReference type="Pfam" id="PF01872"/>
    </source>
</evidence>
<dbReference type="OrthoDB" id="3471498at2"/>
<dbReference type="RefSeq" id="WP_129401316.1">
    <property type="nucleotide sequence ID" value="NZ_SDWT01000002.1"/>
</dbReference>
<evidence type="ECO:0000313" key="2">
    <source>
        <dbReference type="EMBL" id="RYB91649.1"/>
    </source>
</evidence>
<dbReference type="Proteomes" id="UP000294071">
    <property type="component" value="Unassembled WGS sequence"/>
</dbReference>
<name>A0A4Q2RUZ8_9ACTN</name>
<dbReference type="SUPFAM" id="SSF53597">
    <property type="entry name" value="Dihydrofolate reductase-like"/>
    <property type="match status" value="1"/>
</dbReference>
<sequence>MAKLVVVVMSSVDSFYEGPGGAGDLEPTGVDDGFNGYNADVVAGAAVVVIGHSSFKDFSSYWPDRESADDASDAERRFAAAYNPLPKVVASRTPGSVNVPEAWVGNTRVVGDDLVGEVTRLKEEAAGVGGGDVVVWGSRKVWTQLWEAGLVDELHVVAGTGVAGAGTQVFPDGAVLTRLEARMLPDSQCVLSTYRVGPS</sequence>